<dbReference type="EMBL" id="JAGHQL010000112">
    <property type="protein sequence ID" value="KAH0538354.1"/>
    <property type="molecule type" value="Genomic_DNA"/>
</dbReference>
<accession>A0A9P8I136</accession>
<proteinExistence type="predicted"/>
<gene>
    <name evidence="1" type="ORF">FGG08_005049</name>
</gene>
<organism evidence="1 2">
    <name type="scientific">Glutinoglossum americanum</name>
    <dbReference type="NCBI Taxonomy" id="1670608"/>
    <lineage>
        <taxon>Eukaryota</taxon>
        <taxon>Fungi</taxon>
        <taxon>Dikarya</taxon>
        <taxon>Ascomycota</taxon>
        <taxon>Pezizomycotina</taxon>
        <taxon>Geoglossomycetes</taxon>
        <taxon>Geoglossales</taxon>
        <taxon>Geoglossaceae</taxon>
        <taxon>Glutinoglossum</taxon>
    </lineage>
</organism>
<dbReference type="AlphaFoldDB" id="A0A9P8I136"/>
<name>A0A9P8I136_9PEZI</name>
<dbReference type="Proteomes" id="UP000698800">
    <property type="component" value="Unassembled WGS sequence"/>
</dbReference>
<keyword evidence="2" id="KW-1185">Reference proteome</keyword>
<protein>
    <submittedName>
        <fullName evidence="1">Uncharacterized protein</fullName>
    </submittedName>
</protein>
<evidence type="ECO:0000313" key="2">
    <source>
        <dbReference type="Proteomes" id="UP000698800"/>
    </source>
</evidence>
<comment type="caution">
    <text evidence="1">The sequence shown here is derived from an EMBL/GenBank/DDBJ whole genome shotgun (WGS) entry which is preliminary data.</text>
</comment>
<evidence type="ECO:0000313" key="1">
    <source>
        <dbReference type="EMBL" id="KAH0538354.1"/>
    </source>
</evidence>
<reference evidence="1" key="1">
    <citation type="submission" date="2021-03" db="EMBL/GenBank/DDBJ databases">
        <title>Comparative genomics and phylogenomic investigation of the class Geoglossomycetes provide insights into ecological specialization and systematics.</title>
        <authorList>
            <person name="Melie T."/>
            <person name="Pirro S."/>
            <person name="Miller A.N."/>
            <person name="Quandt A."/>
        </authorList>
    </citation>
    <scope>NUCLEOTIDE SEQUENCE</scope>
    <source>
        <strain evidence="1">GBOQ0MN5Z8</strain>
    </source>
</reference>
<sequence length="151" mass="17662">MRKFFNFRNIVWDRKRNLRQENTLPTVPLSRLWHTVNHDVNFFIAHTLLRFHMLGDIYWGCLNRHYYGTEPEGRVNNFYETQAIECQLEIVKKKLDNLAIYEKELESLGIKNDQSEKPDPLRAIATGGIEAKGVVSYSKTLFTCLSLLSGR</sequence>